<dbReference type="GO" id="GO:0006397">
    <property type="term" value="P:mRNA processing"/>
    <property type="evidence" value="ECO:0007669"/>
    <property type="project" value="UniProtKB-KW"/>
</dbReference>
<keyword evidence="7" id="KW-0067">ATP-binding</keyword>
<dbReference type="SMART" id="SM00490">
    <property type="entry name" value="HELICc"/>
    <property type="match status" value="1"/>
</dbReference>
<sequence length="1187" mass="130037">MARSPSRRDDDRYARRDERHYRRHSRDRERRYNGRDRDRDYRPRRDGSRDRLNFRRGDDRKRSRERTPVRDRDRERDRPRRSGDSRDDYDDPRRKRHRDEKYPSSPPREQSRDHRNVKSSSVRGNETPRPSTADNAEEEAKKAKLAKVEAWKKQMAEKQAAKQGSSSSTPASPAIKTQPPASPSPALRQPTGKAEAPATKDEIKNEDNSQIKDEKDAPPVPYAGKFDPKAIAKRAAAKLEKSRAALDGIVPLPTSATTAASHNGTSLADTKKMPARLGNAKVSGFGLSRAGADGTGDRMANAPKAGADLAEDERTERKLEKLPDLPAINESSDAAHVNGSDDQDDDGGDMRSDDEEAEAAREAAQKRAQEAQAEQQDIEMADSADNIKVEPATVPNGDVQTEDEDEVDPLDVFMNDLTAPADNIIPNRTIGKTGQKVGQVFDGDDGDDMDAVGDGMDDISAMTVKRKRKDIPTVNHAKVTYTPFRKAFYSEPVELAEMSKEDVDILRADLDNITCLGGNAPKPIMKFSQGGFGAQILDVIRDLKFDKPTPVQAQTLPAIMSGRDTIGIAKTGSGKTVAYLLPMFRHIKDQPPLEKLDGPIGLVLAPTRELATQIHRDCKPYIKALNLRAVCAYGGAPIKDQIAELKRGAEIVICTPGRMIDLLAANSGRVTNLKRVTYVVLDEADRMYDMGFEPQIGKILVNVRPDRQTVLFSATLPRTIEAVQKKALNNPLRIMVGGRSVVADEITQLVEVRAEDTKFRRVLELLGDLTDGDEDARCLIFVDRQESADKLLLDLNVRGYPAVSIHGGKEQVDRDQALSDFKSGASPVMVATSVAARGLDVKQLKLVINHDAPNHLEDYVHRAGRTGRAGNTGTAVTFVRPDQDRYANFLIRALKDSKREVPEDLIKLDKQFQEKVSSGEAKKMTSGFGGRGIERLDESRAAERARERKMHKTGDDNDEDDESKDDKPVDKKQAELDKMLAKATGQVKDRDAEQEAAASATQQPSSLLPSALADHLNKAMIVEKRVLPEPSASGTPSAKINDKLAKVNAAVAKINSKLGAKGTPRPGIPIDNRGPDAGAFHATLEINDFPQKARWAVTNRTNVAKILDSTGTSITTKGTFYAPGKEPEAGTGDLPKLYILVEGDTEIVVEGAMRELTRLLREGTVAALEAEGAMGGAKAGGGRYSVV</sequence>
<feature type="compositionally biased region" description="Basic and acidic residues" evidence="14">
    <location>
        <begin position="198"/>
        <end position="217"/>
    </location>
</feature>
<comment type="caution">
    <text evidence="18">The sequence shown here is derived from an EMBL/GenBank/DDBJ whole genome shotgun (WGS) entry which is preliminary data.</text>
</comment>
<dbReference type="SMART" id="SM00487">
    <property type="entry name" value="DEXDc"/>
    <property type="match status" value="1"/>
</dbReference>
<evidence type="ECO:0000256" key="3">
    <source>
        <dbReference type="ARBA" id="ARBA00022664"/>
    </source>
</evidence>
<feature type="compositionally biased region" description="Basic and acidic residues" evidence="14">
    <location>
        <begin position="312"/>
        <end position="323"/>
    </location>
</feature>
<evidence type="ECO:0000256" key="13">
    <source>
        <dbReference type="PROSITE-ProRule" id="PRU00552"/>
    </source>
</evidence>
<feature type="domain" description="Helicase C-terminal" evidence="16">
    <location>
        <begin position="745"/>
        <end position="909"/>
    </location>
</feature>
<feature type="compositionally biased region" description="Basic and acidic residues" evidence="14">
    <location>
        <begin position="932"/>
        <end position="946"/>
    </location>
</feature>
<dbReference type="PROSITE" id="PS51194">
    <property type="entry name" value="HELICASE_CTER"/>
    <property type="match status" value="1"/>
</dbReference>
<dbReference type="GO" id="GO:0008380">
    <property type="term" value="P:RNA splicing"/>
    <property type="evidence" value="ECO:0007669"/>
    <property type="project" value="UniProtKB-KW"/>
</dbReference>
<dbReference type="PROSITE" id="PS51195">
    <property type="entry name" value="Q_MOTIF"/>
    <property type="match status" value="1"/>
</dbReference>
<feature type="domain" description="DEAD-box RNA helicase Q" evidence="17">
    <location>
        <begin position="525"/>
        <end position="553"/>
    </location>
</feature>
<dbReference type="InterPro" id="IPR014014">
    <property type="entry name" value="RNA_helicase_DEAD_Q_motif"/>
</dbReference>
<evidence type="ECO:0000259" key="15">
    <source>
        <dbReference type="PROSITE" id="PS51192"/>
    </source>
</evidence>
<feature type="compositionally biased region" description="Basic and acidic residues" evidence="14">
    <location>
        <begin position="358"/>
        <end position="369"/>
    </location>
</feature>
<keyword evidence="8" id="KW-0508">mRNA splicing</keyword>
<evidence type="ECO:0000256" key="7">
    <source>
        <dbReference type="ARBA" id="ARBA00022840"/>
    </source>
</evidence>
<dbReference type="EC" id="3.6.4.13" evidence="2"/>
<dbReference type="GO" id="GO:0016787">
    <property type="term" value="F:hydrolase activity"/>
    <property type="evidence" value="ECO:0007669"/>
    <property type="project" value="UniProtKB-KW"/>
</dbReference>
<evidence type="ECO:0000313" key="18">
    <source>
        <dbReference type="EMBL" id="KAK5116009.1"/>
    </source>
</evidence>
<feature type="compositionally biased region" description="Polar residues" evidence="14">
    <location>
        <begin position="254"/>
        <end position="268"/>
    </location>
</feature>
<evidence type="ECO:0000256" key="6">
    <source>
        <dbReference type="ARBA" id="ARBA00022806"/>
    </source>
</evidence>
<evidence type="ECO:0000256" key="1">
    <source>
        <dbReference type="ARBA" id="ARBA00004123"/>
    </source>
</evidence>
<feature type="compositionally biased region" description="Low complexity" evidence="14">
    <location>
        <begin position="995"/>
        <end position="1006"/>
    </location>
</feature>
<feature type="compositionally biased region" description="Basic and acidic residues" evidence="14">
    <location>
        <begin position="1"/>
        <end position="86"/>
    </location>
</feature>
<keyword evidence="9" id="KW-0539">Nucleus</keyword>
<feature type="region of interest" description="Disordered" evidence="14">
    <location>
        <begin position="244"/>
        <end position="404"/>
    </location>
</feature>
<dbReference type="Gene3D" id="3.40.50.300">
    <property type="entry name" value="P-loop containing nucleotide triphosphate hydrolases"/>
    <property type="match status" value="2"/>
</dbReference>
<feature type="domain" description="Helicase ATP-binding" evidence="15">
    <location>
        <begin position="556"/>
        <end position="734"/>
    </location>
</feature>
<dbReference type="PROSITE" id="PS00039">
    <property type="entry name" value="DEAD_ATP_HELICASE"/>
    <property type="match status" value="1"/>
</dbReference>
<dbReference type="GO" id="GO:0005634">
    <property type="term" value="C:nucleus"/>
    <property type="evidence" value="ECO:0007669"/>
    <property type="project" value="UniProtKB-SubCell"/>
</dbReference>
<feature type="compositionally biased region" description="Acidic residues" evidence="14">
    <location>
        <begin position="341"/>
        <end position="357"/>
    </location>
</feature>
<reference evidence="18" key="1">
    <citation type="submission" date="2023-08" db="EMBL/GenBank/DDBJ databases">
        <title>Black Yeasts Isolated from many extreme environments.</title>
        <authorList>
            <person name="Coleine C."/>
            <person name="Stajich J.E."/>
            <person name="Selbmann L."/>
        </authorList>
    </citation>
    <scope>NUCLEOTIDE SEQUENCE</scope>
    <source>
        <strain evidence="18">CCFEE 5401</strain>
    </source>
</reference>
<dbReference type="GO" id="GO:0003724">
    <property type="term" value="F:RNA helicase activity"/>
    <property type="evidence" value="ECO:0007669"/>
    <property type="project" value="UniProtKB-EC"/>
</dbReference>
<gene>
    <name evidence="18" type="ORF">LTR62_000465</name>
</gene>
<evidence type="ECO:0000313" key="19">
    <source>
        <dbReference type="Proteomes" id="UP001310890"/>
    </source>
</evidence>
<comment type="catalytic activity">
    <reaction evidence="12">
        <text>ATP + H2O = ADP + phosphate + H(+)</text>
        <dbReference type="Rhea" id="RHEA:13065"/>
        <dbReference type="ChEBI" id="CHEBI:15377"/>
        <dbReference type="ChEBI" id="CHEBI:15378"/>
        <dbReference type="ChEBI" id="CHEBI:30616"/>
        <dbReference type="ChEBI" id="CHEBI:43474"/>
        <dbReference type="ChEBI" id="CHEBI:456216"/>
        <dbReference type="EC" id="3.6.4.13"/>
    </reaction>
</comment>
<dbReference type="GO" id="GO:0005524">
    <property type="term" value="F:ATP binding"/>
    <property type="evidence" value="ECO:0007669"/>
    <property type="project" value="UniProtKB-KW"/>
</dbReference>
<evidence type="ECO:0000256" key="10">
    <source>
        <dbReference type="ARBA" id="ARBA00037330"/>
    </source>
</evidence>
<dbReference type="InterPro" id="IPR014001">
    <property type="entry name" value="Helicase_ATP-bd"/>
</dbReference>
<keyword evidence="3" id="KW-0507">mRNA processing</keyword>
<dbReference type="Pfam" id="PF23469">
    <property type="entry name" value="KH_12"/>
    <property type="match status" value="1"/>
</dbReference>
<dbReference type="Pfam" id="PF00271">
    <property type="entry name" value="Helicase_C"/>
    <property type="match status" value="1"/>
</dbReference>
<dbReference type="CDD" id="cd18787">
    <property type="entry name" value="SF2_C_DEAD"/>
    <property type="match status" value="1"/>
</dbReference>
<dbReference type="InterPro" id="IPR056149">
    <property type="entry name" value="PRP5/DDX46/KHDC4_KH"/>
</dbReference>
<evidence type="ECO:0000256" key="4">
    <source>
        <dbReference type="ARBA" id="ARBA00022741"/>
    </source>
</evidence>
<protein>
    <recommendedName>
        <fullName evidence="2">RNA helicase</fullName>
        <ecNumber evidence="2">3.6.4.13</ecNumber>
    </recommendedName>
</protein>
<evidence type="ECO:0000259" key="16">
    <source>
        <dbReference type="PROSITE" id="PS51194"/>
    </source>
</evidence>
<dbReference type="GO" id="GO:0003676">
    <property type="term" value="F:nucleic acid binding"/>
    <property type="evidence" value="ECO:0007669"/>
    <property type="project" value="InterPro"/>
</dbReference>
<dbReference type="Pfam" id="PF00270">
    <property type="entry name" value="DEAD"/>
    <property type="match status" value="1"/>
</dbReference>
<dbReference type="FunFam" id="3.40.50.300:FF:000079">
    <property type="entry name" value="probable ATP-dependent RNA helicase DDX17"/>
    <property type="match status" value="1"/>
</dbReference>
<evidence type="ECO:0000259" key="17">
    <source>
        <dbReference type="PROSITE" id="PS51195"/>
    </source>
</evidence>
<dbReference type="InterPro" id="IPR027417">
    <property type="entry name" value="P-loop_NTPase"/>
</dbReference>
<dbReference type="PROSITE" id="PS51192">
    <property type="entry name" value="HELICASE_ATP_BIND_1"/>
    <property type="match status" value="1"/>
</dbReference>
<dbReference type="CDD" id="cd17953">
    <property type="entry name" value="DEADc_DDX46"/>
    <property type="match status" value="1"/>
</dbReference>
<keyword evidence="5" id="KW-0378">Hydrolase</keyword>
<evidence type="ECO:0000256" key="12">
    <source>
        <dbReference type="ARBA" id="ARBA00047984"/>
    </source>
</evidence>
<evidence type="ECO:0000256" key="8">
    <source>
        <dbReference type="ARBA" id="ARBA00023187"/>
    </source>
</evidence>
<feature type="compositionally biased region" description="Polar residues" evidence="14">
    <location>
        <begin position="118"/>
        <end position="132"/>
    </location>
</feature>
<evidence type="ECO:0000256" key="9">
    <source>
        <dbReference type="ARBA" id="ARBA00023242"/>
    </source>
</evidence>
<feature type="short sequence motif" description="Q motif" evidence="13">
    <location>
        <begin position="525"/>
        <end position="553"/>
    </location>
</feature>
<feature type="region of interest" description="Disordered" evidence="14">
    <location>
        <begin position="983"/>
        <end position="1007"/>
    </location>
</feature>
<organism evidence="18 19">
    <name type="scientific">Meristemomyces frigidus</name>
    <dbReference type="NCBI Taxonomy" id="1508187"/>
    <lineage>
        <taxon>Eukaryota</taxon>
        <taxon>Fungi</taxon>
        <taxon>Dikarya</taxon>
        <taxon>Ascomycota</taxon>
        <taxon>Pezizomycotina</taxon>
        <taxon>Dothideomycetes</taxon>
        <taxon>Dothideomycetidae</taxon>
        <taxon>Mycosphaerellales</taxon>
        <taxon>Teratosphaeriaceae</taxon>
        <taxon>Meristemomyces</taxon>
    </lineage>
</organism>
<evidence type="ECO:0000256" key="2">
    <source>
        <dbReference type="ARBA" id="ARBA00012552"/>
    </source>
</evidence>
<evidence type="ECO:0000256" key="5">
    <source>
        <dbReference type="ARBA" id="ARBA00022801"/>
    </source>
</evidence>
<dbReference type="Proteomes" id="UP001310890">
    <property type="component" value="Unassembled WGS sequence"/>
</dbReference>
<comment type="subcellular location">
    <subcellularLocation>
        <location evidence="1">Nucleus</location>
    </subcellularLocation>
</comment>
<proteinExistence type="inferred from homology"/>
<dbReference type="AlphaFoldDB" id="A0AAN7TGP7"/>
<feature type="region of interest" description="Disordered" evidence="14">
    <location>
        <begin position="1"/>
        <end position="226"/>
    </location>
</feature>
<keyword evidence="6" id="KW-0347">Helicase</keyword>
<dbReference type="PANTHER" id="PTHR47958">
    <property type="entry name" value="ATP-DEPENDENT RNA HELICASE DBP3"/>
    <property type="match status" value="1"/>
</dbReference>
<keyword evidence="4" id="KW-0547">Nucleotide-binding</keyword>
<dbReference type="SUPFAM" id="SSF52540">
    <property type="entry name" value="P-loop containing nucleoside triphosphate hydrolases"/>
    <property type="match status" value="1"/>
</dbReference>
<evidence type="ECO:0000256" key="11">
    <source>
        <dbReference type="ARBA" id="ARBA00038511"/>
    </source>
</evidence>
<evidence type="ECO:0000256" key="14">
    <source>
        <dbReference type="SAM" id="MobiDB-lite"/>
    </source>
</evidence>
<dbReference type="InterPro" id="IPR001650">
    <property type="entry name" value="Helicase_C-like"/>
</dbReference>
<feature type="region of interest" description="Disordered" evidence="14">
    <location>
        <begin position="913"/>
        <end position="971"/>
    </location>
</feature>
<dbReference type="InterPro" id="IPR011545">
    <property type="entry name" value="DEAD/DEAH_box_helicase_dom"/>
</dbReference>
<comment type="function">
    <text evidence="10">ATP-dependent RNA helicase involved spliceosome assembly and in nuclear splicing. Catalyzes an ATP-dependent conformational change of U2 snRNP. Bridges U1 and U2 snRNPs and enables stable U2 snRNP association with intron RNA.</text>
</comment>
<feature type="compositionally biased region" description="Basic and acidic residues" evidence="14">
    <location>
        <begin position="138"/>
        <end position="160"/>
    </location>
</feature>
<accession>A0AAN7TGP7</accession>
<name>A0AAN7TGP7_9PEZI</name>
<dbReference type="EMBL" id="JAVRRL010000010">
    <property type="protein sequence ID" value="KAK5116009.1"/>
    <property type="molecule type" value="Genomic_DNA"/>
</dbReference>
<comment type="similarity">
    <text evidence="11">Belongs to the DEAD box helicase family. DDX46/PRP5 subfamily.</text>
</comment>
<dbReference type="InterPro" id="IPR000629">
    <property type="entry name" value="RNA-helicase_DEAD-box_CS"/>
</dbReference>